<evidence type="ECO:0000256" key="4">
    <source>
        <dbReference type="ARBA" id="ARBA00022475"/>
    </source>
</evidence>
<evidence type="ECO:0000256" key="5">
    <source>
        <dbReference type="ARBA" id="ARBA00022553"/>
    </source>
</evidence>
<keyword evidence="5" id="KW-0597">Phosphoprotein</keyword>
<name>A0A1C7FEZ3_9VIBR</name>
<dbReference type="PROSITE" id="PS51094">
    <property type="entry name" value="PTS_EIIA_TYPE_2"/>
    <property type="match status" value="1"/>
</dbReference>
<evidence type="ECO:0000256" key="11">
    <source>
        <dbReference type="ARBA" id="ARBA00023136"/>
    </source>
</evidence>
<comment type="subcellular location">
    <subcellularLocation>
        <location evidence="2">Cell membrane</location>
        <topology evidence="2">Multi-pass membrane protein</topology>
    </subcellularLocation>
    <subcellularLocation>
        <location evidence="1">Cytoplasm</location>
    </subcellularLocation>
</comment>
<keyword evidence="11 12" id="KW-0472">Membrane</keyword>
<reference evidence="15 16" key="1">
    <citation type="submission" date="2016-07" db="EMBL/GenBank/DDBJ databases">
        <title>Genome sequencing of Vibrio scophthalmi strain VS-05, an isolated from Paralichthys olivaceus.</title>
        <authorList>
            <person name="Han H.-J."/>
        </authorList>
    </citation>
    <scope>NUCLEOTIDE SEQUENCE [LARGE SCALE GENOMIC DNA]</scope>
    <source>
        <strain evidence="15 16">VS-05</strain>
    </source>
</reference>
<dbReference type="AlphaFoldDB" id="A0A1C7FEZ3"/>
<feature type="domain" description="PTS EIIC type-2" evidence="14">
    <location>
        <begin position="199"/>
        <end position="351"/>
    </location>
</feature>
<dbReference type="GO" id="GO:0008982">
    <property type="term" value="F:protein-N(PI)-phosphohistidine-sugar phosphotransferase activity"/>
    <property type="evidence" value="ECO:0007669"/>
    <property type="project" value="InterPro"/>
</dbReference>
<dbReference type="InterPro" id="IPR016152">
    <property type="entry name" value="PTrfase/Anion_transptr"/>
</dbReference>
<evidence type="ECO:0000259" key="13">
    <source>
        <dbReference type="PROSITE" id="PS51094"/>
    </source>
</evidence>
<dbReference type="NCBIfam" id="TIGR00848">
    <property type="entry name" value="fruA"/>
    <property type="match status" value="1"/>
</dbReference>
<evidence type="ECO:0000313" key="16">
    <source>
        <dbReference type="Proteomes" id="UP000092528"/>
    </source>
</evidence>
<evidence type="ECO:0000256" key="7">
    <source>
        <dbReference type="ARBA" id="ARBA00022679"/>
    </source>
</evidence>
<organism evidence="15 16">
    <name type="scientific">Vibrio scophthalmi</name>
    <dbReference type="NCBI Taxonomy" id="45658"/>
    <lineage>
        <taxon>Bacteria</taxon>
        <taxon>Pseudomonadati</taxon>
        <taxon>Pseudomonadota</taxon>
        <taxon>Gammaproteobacteria</taxon>
        <taxon>Vibrionales</taxon>
        <taxon>Vibrionaceae</taxon>
        <taxon>Vibrio</taxon>
    </lineage>
</organism>
<dbReference type="PATRIC" id="fig|45658.7.peg.3557"/>
<keyword evidence="10 12" id="KW-1133">Transmembrane helix</keyword>
<evidence type="ECO:0000313" key="15">
    <source>
        <dbReference type="EMBL" id="ANU38635.1"/>
    </source>
</evidence>
<protein>
    <submittedName>
        <fullName evidence="15">Protein-N(Pi)-phosphohistidine--sugar phosphotransferase</fullName>
        <ecNumber evidence="15">2.7.1.191</ecNumber>
    </submittedName>
</protein>
<feature type="transmembrane region" description="Helical" evidence="12">
    <location>
        <begin position="210"/>
        <end position="233"/>
    </location>
</feature>
<keyword evidence="3" id="KW-0813">Transport</keyword>
<dbReference type="GO" id="GO:0005886">
    <property type="term" value="C:plasma membrane"/>
    <property type="evidence" value="ECO:0007669"/>
    <property type="project" value="UniProtKB-SubCell"/>
</dbReference>
<dbReference type="Pfam" id="PF00359">
    <property type="entry name" value="PTS_EIIA_2"/>
    <property type="match status" value="1"/>
</dbReference>
<feature type="transmembrane region" description="Helical" evidence="12">
    <location>
        <begin position="245"/>
        <end position="265"/>
    </location>
</feature>
<dbReference type="InterPro" id="IPR013014">
    <property type="entry name" value="PTS_EIIC_2"/>
</dbReference>
<keyword evidence="7 15" id="KW-0808">Transferase</keyword>
<dbReference type="SUPFAM" id="SSF55804">
    <property type="entry name" value="Phoshotransferase/anion transport protein"/>
    <property type="match status" value="1"/>
</dbReference>
<keyword evidence="8" id="KW-0598">Phosphotransferase system</keyword>
<gene>
    <name evidence="15" type="primary">fruB</name>
    <name evidence="15" type="ORF">VSVS05_03598</name>
</gene>
<evidence type="ECO:0000256" key="9">
    <source>
        <dbReference type="ARBA" id="ARBA00022692"/>
    </source>
</evidence>
<evidence type="ECO:0000256" key="10">
    <source>
        <dbReference type="ARBA" id="ARBA00022989"/>
    </source>
</evidence>
<dbReference type="EMBL" id="CP016415">
    <property type="protein sequence ID" value="ANU38635.1"/>
    <property type="molecule type" value="Genomic_DNA"/>
</dbReference>
<feature type="domain" description="PTS EIIA type-2" evidence="13">
    <location>
        <begin position="25"/>
        <end position="169"/>
    </location>
</feature>
<dbReference type="FunFam" id="3.40.930.10:FF:000009">
    <property type="entry name" value="PTS system, fructose specific IIABC component"/>
    <property type="match status" value="1"/>
</dbReference>
<dbReference type="GO" id="GO:0005737">
    <property type="term" value="C:cytoplasm"/>
    <property type="evidence" value="ECO:0007669"/>
    <property type="project" value="UniProtKB-SubCell"/>
</dbReference>
<evidence type="ECO:0000256" key="2">
    <source>
        <dbReference type="ARBA" id="ARBA00004651"/>
    </source>
</evidence>
<evidence type="ECO:0000256" key="1">
    <source>
        <dbReference type="ARBA" id="ARBA00004496"/>
    </source>
</evidence>
<keyword evidence="9 12" id="KW-0812">Transmembrane</keyword>
<dbReference type="GO" id="GO:0009401">
    <property type="term" value="P:phosphoenolpyruvate-dependent sugar phosphotransferase system"/>
    <property type="evidence" value="ECO:0007669"/>
    <property type="project" value="UniProtKB-KW"/>
</dbReference>
<evidence type="ECO:0000256" key="12">
    <source>
        <dbReference type="SAM" id="Phobius"/>
    </source>
</evidence>
<dbReference type="PANTHER" id="PTHR30505:SF0">
    <property type="entry name" value="FRUCTOSE-LIKE PTS SYSTEM EIIBC COMPONENT-RELATED"/>
    <property type="match status" value="1"/>
</dbReference>
<dbReference type="PANTHER" id="PTHR30505">
    <property type="entry name" value="FRUCTOSE-LIKE PERMEASE"/>
    <property type="match status" value="1"/>
</dbReference>
<dbReference type="Gene3D" id="3.40.930.10">
    <property type="entry name" value="Mannitol-specific EII, Chain A"/>
    <property type="match status" value="1"/>
</dbReference>
<dbReference type="InterPro" id="IPR002178">
    <property type="entry name" value="PTS_EIIA_type-2_dom"/>
</dbReference>
<dbReference type="STRING" id="45658.VSVS12_04132"/>
<sequence>MHKPEHSSVFLAIGHLGKTVMDITNLIEPETISLELKAQTKEEVLLELVELLETAGKLDNKNEFLADIWKREKIGNTGFEQGIAIPHAKSYAVSTPAVAVGISRSGIDYGAEDGELSDVFFMLASPDGDDHHHIEVLAQLSSKLIEDGFVDSLKKVETVEQALVLLTDVETEQSPAHYQDRVDLSSVYPSPLKQSLARAKEHLLFGTSHMIPFIVAGGVLLSLSVMISGHGGVPTNGILADIAQMGIAGLTLFTAVLGGYIAYSIADKPGLAPGMIGSWIAVSHYNTGFLGAIVVGFFAGFVVHLLKKNSVAKQYDLARFDLYLSVGRYFCHLRCSDVADWCSNRQCDGVA</sequence>
<evidence type="ECO:0000259" key="14">
    <source>
        <dbReference type="PROSITE" id="PS51104"/>
    </source>
</evidence>
<dbReference type="EC" id="2.7.1.191" evidence="15"/>
<keyword evidence="6" id="KW-0762">Sugar transport</keyword>
<evidence type="ECO:0000256" key="6">
    <source>
        <dbReference type="ARBA" id="ARBA00022597"/>
    </source>
</evidence>
<feature type="transmembrane region" description="Helical" evidence="12">
    <location>
        <begin position="285"/>
        <end position="306"/>
    </location>
</feature>
<evidence type="ECO:0000256" key="3">
    <source>
        <dbReference type="ARBA" id="ARBA00022448"/>
    </source>
</evidence>
<evidence type="ECO:0000256" key="8">
    <source>
        <dbReference type="ARBA" id="ARBA00022683"/>
    </source>
</evidence>
<dbReference type="InterPro" id="IPR004715">
    <property type="entry name" value="PTS_IIA_fruc"/>
</dbReference>
<keyword evidence="4" id="KW-1003">Cell membrane</keyword>
<dbReference type="InterPro" id="IPR050864">
    <property type="entry name" value="Bacterial_PTS_Sugar_Transport"/>
</dbReference>
<accession>A0A1C7FEZ3</accession>
<dbReference type="PROSITE" id="PS51104">
    <property type="entry name" value="PTS_EIIC_TYPE_2"/>
    <property type="match status" value="1"/>
</dbReference>
<keyword evidence="16" id="KW-1185">Reference proteome</keyword>
<dbReference type="Proteomes" id="UP000092528">
    <property type="component" value="Chromosome 2"/>
</dbReference>
<proteinExistence type="predicted"/>
<dbReference type="CDD" id="cd00211">
    <property type="entry name" value="PTS_IIA_fru"/>
    <property type="match status" value="1"/>
</dbReference>
<dbReference type="GO" id="GO:0090563">
    <property type="term" value="F:protein-phosphocysteine-sugar phosphotransferase activity"/>
    <property type="evidence" value="ECO:0007669"/>
    <property type="project" value="TreeGrafter"/>
</dbReference>